<dbReference type="Proteomes" id="UP000034108">
    <property type="component" value="Unassembled WGS sequence"/>
</dbReference>
<dbReference type="STRING" id="1619048.UU49_C0022G0006"/>
<organism evidence="2 3">
    <name type="scientific">Candidatus Magasanikbacteria bacterium GW2011_GWC2_41_17</name>
    <dbReference type="NCBI Taxonomy" id="1619048"/>
    <lineage>
        <taxon>Bacteria</taxon>
        <taxon>Candidatus Magasanikiibacteriota</taxon>
    </lineage>
</organism>
<protein>
    <submittedName>
        <fullName evidence="2">Uncharacterized protein</fullName>
    </submittedName>
</protein>
<dbReference type="InterPro" id="IPR012902">
    <property type="entry name" value="N_methyl_site"/>
</dbReference>
<evidence type="ECO:0000313" key="3">
    <source>
        <dbReference type="Proteomes" id="UP000034108"/>
    </source>
</evidence>
<dbReference type="EMBL" id="LCAV01000022">
    <property type="protein sequence ID" value="KKR97922.1"/>
    <property type="molecule type" value="Genomic_DNA"/>
</dbReference>
<evidence type="ECO:0000313" key="2">
    <source>
        <dbReference type="EMBL" id="KKR97922.1"/>
    </source>
</evidence>
<name>A0A0G0YC60_9BACT</name>
<dbReference type="PROSITE" id="PS00409">
    <property type="entry name" value="PROKAR_NTER_METHYL"/>
    <property type="match status" value="1"/>
</dbReference>
<dbReference type="Pfam" id="PF07963">
    <property type="entry name" value="N_methyl"/>
    <property type="match status" value="1"/>
</dbReference>
<reference evidence="2 3" key="1">
    <citation type="journal article" date="2015" name="Nature">
        <title>rRNA introns, odd ribosomes, and small enigmatic genomes across a large radiation of phyla.</title>
        <authorList>
            <person name="Brown C.T."/>
            <person name="Hug L.A."/>
            <person name="Thomas B.C."/>
            <person name="Sharon I."/>
            <person name="Castelle C.J."/>
            <person name="Singh A."/>
            <person name="Wilkins M.J."/>
            <person name="Williams K.H."/>
            <person name="Banfield J.F."/>
        </authorList>
    </citation>
    <scope>NUCLEOTIDE SEQUENCE [LARGE SCALE GENOMIC DNA]</scope>
</reference>
<keyword evidence="1" id="KW-0472">Membrane</keyword>
<gene>
    <name evidence="2" type="ORF">UU49_C0022G0006</name>
</gene>
<accession>A0A0G0YC60</accession>
<sequence>MLKYKKHSGFTLIEMVVSIGIMILVMLGIFGAFQYTYKIIYRGKIQVLSTQLANEQLEIIRNLPYENVGIANGIPSGVLTYEQTKVRNGVTFKLTTTVRNIDDPFDGTIGGSPNDLSPADSKQAEVTVACTSCAMQTTAVILNTRVAPEGLESGTGGGALFISVFDSAGSAIAQANVHIEKDENKDGVAELTIDDVTGNNGELRLIDIPPAVEAFKITATKSGYSADNTISANESNPNPLKPPATVAAQTVTNISFSIDKISSFNLKTQNILCSAISSVSIDVNGSKIIGANPDIYKYDETVSTNSDGQKTLSNMEWDTYSFALPSASSYDISGSIPTLPVALAPNSQQDLTFILKSHTTNSLLATIKDSATKLPLSGAKITITKNTFTDDLTTGHGYLRQTDWFGSSGQAQFIDETKFWTQDGNVEIDNPAGDLFLSKFAGKYYLTGSLESSTFDTGTASNFTNLIWEPLAQPPACGTTPVKFQIATAVAAAPETWNYKGPDGTSATYYTASDSNISSAHNGDRYLRYKLFLNTDSDKCTPQVSDVAVSFTSGCTPPGQAFFFGLDSGTYTATVELSGYQTVNTEVVVSGRTQAEILMSQ</sequence>
<comment type="caution">
    <text evidence="2">The sequence shown here is derived from an EMBL/GenBank/DDBJ whole genome shotgun (WGS) entry which is preliminary data.</text>
</comment>
<proteinExistence type="predicted"/>
<keyword evidence="1" id="KW-0812">Transmembrane</keyword>
<evidence type="ECO:0000256" key="1">
    <source>
        <dbReference type="SAM" id="Phobius"/>
    </source>
</evidence>
<feature type="transmembrane region" description="Helical" evidence="1">
    <location>
        <begin position="12"/>
        <end position="33"/>
    </location>
</feature>
<dbReference type="AlphaFoldDB" id="A0A0G0YC60"/>
<keyword evidence="1" id="KW-1133">Transmembrane helix</keyword>